<keyword evidence="1" id="KW-0479">Metal-binding</keyword>
<keyword evidence="8" id="KW-1185">Reference proteome</keyword>
<dbReference type="Pfam" id="PF04434">
    <property type="entry name" value="SWIM"/>
    <property type="match status" value="1"/>
</dbReference>
<dbReference type="Proteomes" id="UP000327157">
    <property type="component" value="Chromosome 14"/>
</dbReference>
<sequence length="691" mass="77414">MDVHLMLMCLSMLKSSFIDISVKDLVSSNNEDGNHAASNHPPQSRVISNYASFDQAPHSHAVSNHATPYHLASDYAASNHVTLEAPNHATHVAPTRGLSGDATSNQATSNNATSSDATSNHAASHHASFINDVIYNHDASNDEVSNHVAFGDVISNHATCDDVISNHLASSSYMLDSISKFQESDAHMGATEIRTKLCMYAFAMGFHGCHWRVFASVCRLNGFFYIKTLTNVHTCTSVNHEEQSKMMSVRIVSSVLVDQIQEKRSIKPVDTVKDLSRIMVLISFTILHSVAKSEVHGDESSSYSRLVGYSNGLMSTNPGSHCVLECDHRTSRFQRLFVCYGAYIDGFQWCRLLFFIDVPVLKSKHVGQLIGATGKNGNQGISLIWFFENLAKILTPQGRTITFVSDHNKSLVEVISNIFATSHHAFCLQILKQNLLSKFPTTYGKFFQDRIVDLFLKCAHASTKAAFEVNLRNLKHKGGAPGNQYGETCNNVFETFNSWIFELCHMVDGIRIKLLRMMAKLSLEAEKWSSVLSLEIEKTLNEILMLGRNWNVSHSTCRHRNFSKTNVHQCIKVLTNFRVHTTASVYEVHADYSIMVDLRNRLCSCHEWQIKGFPCVHALVALQKHSDSIYEYIDDHFKSSYFRSSYGFRISSVLDNKNVMDGGSKDVIMLPPAKKRRGRPRTKMPKSVVEV</sequence>
<dbReference type="InterPro" id="IPR007527">
    <property type="entry name" value="Znf_SWIM"/>
</dbReference>
<evidence type="ECO:0000256" key="4">
    <source>
        <dbReference type="PROSITE-ProRule" id="PRU00325"/>
    </source>
</evidence>
<protein>
    <recommendedName>
        <fullName evidence="6">SWIM-type domain-containing protein</fullName>
    </recommendedName>
</protein>
<organism evidence="7 8">
    <name type="scientific">Pyrus ussuriensis x Pyrus communis</name>
    <dbReference type="NCBI Taxonomy" id="2448454"/>
    <lineage>
        <taxon>Eukaryota</taxon>
        <taxon>Viridiplantae</taxon>
        <taxon>Streptophyta</taxon>
        <taxon>Embryophyta</taxon>
        <taxon>Tracheophyta</taxon>
        <taxon>Spermatophyta</taxon>
        <taxon>Magnoliopsida</taxon>
        <taxon>eudicotyledons</taxon>
        <taxon>Gunneridae</taxon>
        <taxon>Pentapetalae</taxon>
        <taxon>rosids</taxon>
        <taxon>fabids</taxon>
        <taxon>Rosales</taxon>
        <taxon>Rosaceae</taxon>
        <taxon>Amygdaloideae</taxon>
        <taxon>Maleae</taxon>
        <taxon>Pyrus</taxon>
    </lineage>
</organism>
<dbReference type="PROSITE" id="PS50966">
    <property type="entry name" value="ZF_SWIM"/>
    <property type="match status" value="1"/>
</dbReference>
<dbReference type="EMBL" id="SMOL01000553">
    <property type="protein sequence ID" value="KAB2608374.1"/>
    <property type="molecule type" value="Genomic_DNA"/>
</dbReference>
<evidence type="ECO:0000313" key="8">
    <source>
        <dbReference type="Proteomes" id="UP000327157"/>
    </source>
</evidence>
<dbReference type="SMART" id="SM00575">
    <property type="entry name" value="ZnF_PMZ"/>
    <property type="match status" value="1"/>
</dbReference>
<evidence type="ECO:0000256" key="3">
    <source>
        <dbReference type="ARBA" id="ARBA00022833"/>
    </source>
</evidence>
<reference evidence="8" key="2">
    <citation type="submission" date="2019-10" db="EMBL/GenBank/DDBJ databases">
        <title>A de novo genome assembly of a pear dwarfing rootstock.</title>
        <authorList>
            <person name="Wang F."/>
            <person name="Wang J."/>
            <person name="Li S."/>
            <person name="Zhang Y."/>
            <person name="Fang M."/>
            <person name="Ma L."/>
            <person name="Zhao Y."/>
            <person name="Jiang S."/>
        </authorList>
    </citation>
    <scope>NUCLEOTIDE SEQUENCE [LARGE SCALE GENOMIC DNA]</scope>
</reference>
<feature type="compositionally biased region" description="Low complexity" evidence="5">
    <location>
        <begin position="102"/>
        <end position="120"/>
    </location>
</feature>
<dbReference type="OrthoDB" id="1164091at2759"/>
<keyword evidence="3" id="KW-0862">Zinc</keyword>
<keyword evidence="2 4" id="KW-0863">Zinc-finger</keyword>
<reference evidence="7 8" key="1">
    <citation type="submission" date="2019-09" db="EMBL/GenBank/DDBJ databases">
        <authorList>
            <person name="Ou C."/>
        </authorList>
    </citation>
    <scope>NUCLEOTIDE SEQUENCE [LARGE SCALE GENOMIC DNA]</scope>
    <source>
        <strain evidence="7">S2</strain>
        <tissue evidence="7">Leaf</tissue>
    </source>
</reference>
<proteinExistence type="predicted"/>
<gene>
    <name evidence="7" type="ORF">D8674_011542</name>
</gene>
<feature type="domain" description="SWIM-type" evidence="6">
    <location>
        <begin position="592"/>
        <end position="626"/>
    </location>
</feature>
<evidence type="ECO:0000259" key="6">
    <source>
        <dbReference type="PROSITE" id="PS50966"/>
    </source>
</evidence>
<dbReference type="InterPro" id="IPR006564">
    <property type="entry name" value="Znf_PMZ"/>
</dbReference>
<evidence type="ECO:0000256" key="5">
    <source>
        <dbReference type="SAM" id="MobiDB-lite"/>
    </source>
</evidence>
<reference evidence="7 8" key="3">
    <citation type="submission" date="2019-11" db="EMBL/GenBank/DDBJ databases">
        <title>A de novo genome assembly of a pear dwarfing rootstock.</title>
        <authorList>
            <person name="Wang F."/>
            <person name="Wang J."/>
            <person name="Li S."/>
            <person name="Zhang Y."/>
            <person name="Fang M."/>
            <person name="Ma L."/>
            <person name="Zhao Y."/>
            <person name="Jiang S."/>
        </authorList>
    </citation>
    <scope>NUCLEOTIDE SEQUENCE [LARGE SCALE GENOMIC DNA]</scope>
    <source>
        <strain evidence="7">S2</strain>
        <tissue evidence="7">Leaf</tissue>
    </source>
</reference>
<dbReference type="PANTHER" id="PTHR31973:SF195">
    <property type="entry name" value="MUDR FAMILY TRANSPOSASE"/>
    <property type="match status" value="1"/>
</dbReference>
<evidence type="ECO:0000256" key="1">
    <source>
        <dbReference type="ARBA" id="ARBA00022723"/>
    </source>
</evidence>
<name>A0A5N5GCG2_9ROSA</name>
<evidence type="ECO:0000256" key="2">
    <source>
        <dbReference type="ARBA" id="ARBA00022771"/>
    </source>
</evidence>
<dbReference type="GO" id="GO:0008270">
    <property type="term" value="F:zinc ion binding"/>
    <property type="evidence" value="ECO:0007669"/>
    <property type="project" value="UniProtKB-KW"/>
</dbReference>
<feature type="region of interest" description="Disordered" evidence="5">
    <location>
        <begin position="91"/>
        <end position="120"/>
    </location>
</feature>
<dbReference type="PANTHER" id="PTHR31973">
    <property type="entry name" value="POLYPROTEIN, PUTATIVE-RELATED"/>
    <property type="match status" value="1"/>
</dbReference>
<evidence type="ECO:0000313" key="7">
    <source>
        <dbReference type="EMBL" id="KAB2608374.1"/>
    </source>
</evidence>
<dbReference type="AlphaFoldDB" id="A0A5N5GCG2"/>
<comment type="caution">
    <text evidence="7">The sequence shown here is derived from an EMBL/GenBank/DDBJ whole genome shotgun (WGS) entry which is preliminary data.</text>
</comment>
<accession>A0A5N5GCG2</accession>